<reference evidence="1 2" key="1">
    <citation type="journal article" date="2011" name="J. Bacteriol.">
        <title>Complete genome sequence of the industrial strain Ketogulonicigenium vulgare WSH-001.</title>
        <authorList>
            <person name="Liu L."/>
            <person name="Li Y."/>
            <person name="Zhang J."/>
            <person name="Zhou Z."/>
            <person name="Liu J."/>
            <person name="Li X."/>
            <person name="Zhou J."/>
            <person name="Du G."/>
            <person name="Wang L."/>
            <person name="Chen J."/>
        </authorList>
    </citation>
    <scope>NUCLEOTIDE SEQUENCE [LARGE SCALE GENOMIC DNA]</scope>
    <source>
        <strain evidence="1 2">WSH-001</strain>
    </source>
</reference>
<evidence type="ECO:0000313" key="2">
    <source>
        <dbReference type="Proteomes" id="UP000000692"/>
    </source>
</evidence>
<gene>
    <name evidence="1" type="ordered locus">KVU_1018</name>
</gene>
<dbReference type="OrthoDB" id="7864549at2"/>
<keyword evidence="2" id="KW-1185">Reference proteome</keyword>
<dbReference type="PATRIC" id="fig|759362.5.peg.1049"/>
<dbReference type="eggNOG" id="ENOG5032ZF1">
    <property type="taxonomic scope" value="Bacteria"/>
</dbReference>
<evidence type="ECO:0000313" key="1">
    <source>
        <dbReference type="EMBL" id="AEM40857.1"/>
    </source>
</evidence>
<accession>F9Y632</accession>
<name>F9Y632_KETVW</name>
<dbReference type="AlphaFoldDB" id="F9Y632"/>
<dbReference type="EMBL" id="CP002018">
    <property type="protein sequence ID" value="AEM40857.1"/>
    <property type="molecule type" value="Genomic_DNA"/>
</dbReference>
<organism evidence="1 2">
    <name type="scientific">Ketogulonicigenium vulgare (strain WSH-001)</name>
    <dbReference type="NCBI Taxonomy" id="759362"/>
    <lineage>
        <taxon>Bacteria</taxon>
        <taxon>Pseudomonadati</taxon>
        <taxon>Pseudomonadota</taxon>
        <taxon>Alphaproteobacteria</taxon>
        <taxon>Rhodobacterales</taxon>
        <taxon>Roseobacteraceae</taxon>
        <taxon>Ketogulonicigenium</taxon>
    </lineage>
</organism>
<dbReference type="KEGG" id="kvl:KVU_1018"/>
<dbReference type="InterPro" id="IPR010385">
    <property type="entry name" value="DUF982"/>
</dbReference>
<evidence type="ECO:0008006" key="3">
    <source>
        <dbReference type="Google" id="ProtNLM"/>
    </source>
</evidence>
<dbReference type="HOGENOM" id="CLU_164051_1_0_5"/>
<proteinExistence type="predicted"/>
<sequence length="99" mass="10751">MIEIHMGSPITLQHPTSGSRIKVTTFEQALYLLERKWPNNDFNRANAVSVISSALDCIGSIIGARHAFITAARTAGYNDEQDLRILPPAAPAAFARSAD</sequence>
<dbReference type="Pfam" id="PF06169">
    <property type="entry name" value="DUF982"/>
    <property type="match status" value="1"/>
</dbReference>
<protein>
    <recommendedName>
        <fullName evidence="3">DUF982 domain-containing protein</fullName>
    </recommendedName>
</protein>
<dbReference type="Gene3D" id="6.10.250.730">
    <property type="match status" value="1"/>
</dbReference>
<dbReference type="Proteomes" id="UP000000692">
    <property type="component" value="Chromosome"/>
</dbReference>